<feature type="domain" description="PepSY" evidence="2">
    <location>
        <begin position="9"/>
        <end position="79"/>
    </location>
</feature>
<evidence type="ECO:0000259" key="2">
    <source>
        <dbReference type="Pfam" id="PF13670"/>
    </source>
</evidence>
<dbReference type="Proteomes" id="UP000218899">
    <property type="component" value="Chromosome"/>
</dbReference>
<protein>
    <recommendedName>
        <fullName evidence="2">PepSY domain-containing protein</fullName>
    </recommendedName>
</protein>
<dbReference type="RefSeq" id="WP_096460822.1">
    <property type="nucleotide sequence ID" value="NZ_AP014936.1"/>
</dbReference>
<dbReference type="KEGG" id="sva:SVA_1739"/>
<name>A0A1B4V424_9GAMM</name>
<dbReference type="EMBL" id="AP014936">
    <property type="protein sequence ID" value="BAU48293.1"/>
    <property type="molecule type" value="Genomic_DNA"/>
</dbReference>
<accession>A0A1B4V424</accession>
<reference evidence="3 4" key="1">
    <citation type="submission" date="2015-08" db="EMBL/GenBank/DDBJ databases">
        <title>Complete genome sequence of Sulfurifustis variabilis.</title>
        <authorList>
            <person name="Miura A."/>
            <person name="Kojima H."/>
            <person name="Fukui M."/>
        </authorList>
    </citation>
    <scope>NUCLEOTIDE SEQUENCE [LARGE SCALE GENOMIC DNA]</scope>
    <source>
        <strain evidence="4">skN76</strain>
    </source>
</reference>
<keyword evidence="4" id="KW-1185">Reference proteome</keyword>
<organism evidence="3 4">
    <name type="scientific">Sulfurifustis variabilis</name>
    <dbReference type="NCBI Taxonomy" id="1675686"/>
    <lineage>
        <taxon>Bacteria</taxon>
        <taxon>Pseudomonadati</taxon>
        <taxon>Pseudomonadota</taxon>
        <taxon>Gammaproteobacteria</taxon>
        <taxon>Acidiferrobacterales</taxon>
        <taxon>Acidiferrobacteraceae</taxon>
        <taxon>Sulfurifustis</taxon>
    </lineage>
</organism>
<evidence type="ECO:0000313" key="3">
    <source>
        <dbReference type="EMBL" id="BAU48293.1"/>
    </source>
</evidence>
<feature type="signal peptide" evidence="1">
    <location>
        <begin position="1"/>
        <end position="18"/>
    </location>
</feature>
<dbReference type="AlphaFoldDB" id="A0A1B4V424"/>
<dbReference type="Pfam" id="PF13670">
    <property type="entry name" value="PepSY_2"/>
    <property type="match status" value="1"/>
</dbReference>
<evidence type="ECO:0000313" key="4">
    <source>
        <dbReference type="Proteomes" id="UP000218899"/>
    </source>
</evidence>
<sequence>MRSLLFAGLFLTAVAVPAADDRPPEGARPLSKMVAKVENEKNVAYVTEAKYDDGVYKIRFVTKDGKVGKVNIDPMTGAPKKKDKKN</sequence>
<proteinExistence type="predicted"/>
<dbReference type="InterPro" id="IPR025711">
    <property type="entry name" value="PepSY"/>
</dbReference>
<keyword evidence="1" id="KW-0732">Signal</keyword>
<evidence type="ECO:0000256" key="1">
    <source>
        <dbReference type="SAM" id="SignalP"/>
    </source>
</evidence>
<dbReference type="OrthoDB" id="5604409at2"/>
<gene>
    <name evidence="3" type="ORF">SVA_1739</name>
</gene>
<feature type="chain" id="PRO_5008571181" description="PepSY domain-containing protein" evidence="1">
    <location>
        <begin position="19"/>
        <end position="86"/>
    </location>
</feature>